<evidence type="ECO:0000259" key="3">
    <source>
        <dbReference type="Pfam" id="PF16344"/>
    </source>
</evidence>
<dbReference type="InterPro" id="IPR032508">
    <property type="entry name" value="FecR_C"/>
</dbReference>
<dbReference type="Pfam" id="PF16344">
    <property type="entry name" value="FecR_C"/>
    <property type="match status" value="1"/>
</dbReference>
<feature type="transmembrane region" description="Helical" evidence="1">
    <location>
        <begin position="88"/>
        <end position="108"/>
    </location>
</feature>
<keyword evidence="1" id="KW-0812">Transmembrane</keyword>
<dbReference type="PANTHER" id="PTHR30273">
    <property type="entry name" value="PERIPLASMIC SIGNAL SENSOR AND SIGMA FACTOR ACTIVATOR FECR-RELATED"/>
    <property type="match status" value="1"/>
</dbReference>
<evidence type="ECO:0000259" key="2">
    <source>
        <dbReference type="Pfam" id="PF04773"/>
    </source>
</evidence>
<dbReference type="GO" id="GO:0016989">
    <property type="term" value="F:sigma factor antagonist activity"/>
    <property type="evidence" value="ECO:0007669"/>
    <property type="project" value="TreeGrafter"/>
</dbReference>
<evidence type="ECO:0000313" key="4">
    <source>
        <dbReference type="EMBL" id="MBB4024462.1"/>
    </source>
</evidence>
<sequence length="390" mass="44365">MTLKTREYIVQLIVRHVQGTLDDTGKKELLEWRESFPENEALFQRMTSRVHFEESLKACEMTSKEMESEWKLIYGKTIGRRRLGMRRMFQYAAILIAVVLIGGVWMLGDRDVELPSVSLMAKAHLIKRIKPQAILVMGDGTTVNLKDTSSLASLVSTKVALSANKEILTYTEGSVDTVMEFHTMRIPRGGEYVLVLSDGTTVYLNAESELTYPVKFSGKDRRVYLKGEAYFEVERDTCKPFIVEANSLEIQVLGTEFGVRAYGDEECVRTTLKKGKVSVESEGCGVILTPNMQASFDKKTLQMDVREVNVDLFLGWKDGRLIFDNCSLEDILKDLGKWYDFDTRYAREDARLIPFSLNIKKHDAFAEVLQLLEDTGCVKFDIRDNVVVVK</sequence>
<keyword evidence="5" id="KW-1185">Reference proteome</keyword>
<evidence type="ECO:0000256" key="1">
    <source>
        <dbReference type="SAM" id="Phobius"/>
    </source>
</evidence>
<feature type="domain" description="FecR protein" evidence="2">
    <location>
        <begin position="183"/>
        <end position="277"/>
    </location>
</feature>
<dbReference type="InterPro" id="IPR012373">
    <property type="entry name" value="Ferrdict_sens_TM"/>
</dbReference>
<keyword evidence="1" id="KW-1133">Transmembrane helix</keyword>
<keyword evidence="1" id="KW-0472">Membrane</keyword>
<dbReference type="Proteomes" id="UP000546007">
    <property type="component" value="Unassembled WGS sequence"/>
</dbReference>
<evidence type="ECO:0000313" key="5">
    <source>
        <dbReference type="Proteomes" id="UP000546007"/>
    </source>
</evidence>
<dbReference type="EMBL" id="JACIES010000001">
    <property type="protein sequence ID" value="MBB4024462.1"/>
    <property type="molecule type" value="Genomic_DNA"/>
</dbReference>
<dbReference type="InterPro" id="IPR006860">
    <property type="entry name" value="FecR"/>
</dbReference>
<organism evidence="4 5">
    <name type="scientific">Butyricimonas faecihominis</name>
    <dbReference type="NCBI Taxonomy" id="1472416"/>
    <lineage>
        <taxon>Bacteria</taxon>
        <taxon>Pseudomonadati</taxon>
        <taxon>Bacteroidota</taxon>
        <taxon>Bacteroidia</taxon>
        <taxon>Bacteroidales</taxon>
        <taxon>Odoribacteraceae</taxon>
        <taxon>Butyricimonas</taxon>
    </lineage>
</organism>
<accession>A0A7W6HT33</accession>
<dbReference type="Gene3D" id="2.60.120.1440">
    <property type="match status" value="1"/>
</dbReference>
<protein>
    <submittedName>
        <fullName evidence="4">Ferric-dicitrate binding protein FerR (Iron transport regulator)</fullName>
    </submittedName>
</protein>
<feature type="domain" description="Protein FecR C-terminal" evidence="3">
    <location>
        <begin position="320"/>
        <end position="389"/>
    </location>
</feature>
<comment type="caution">
    <text evidence="4">The sequence shown here is derived from an EMBL/GenBank/DDBJ whole genome shotgun (WGS) entry which is preliminary data.</text>
</comment>
<dbReference type="PANTHER" id="PTHR30273:SF2">
    <property type="entry name" value="PROTEIN FECR"/>
    <property type="match status" value="1"/>
</dbReference>
<dbReference type="GeneID" id="93100676"/>
<dbReference type="Gene3D" id="3.55.50.30">
    <property type="match status" value="1"/>
</dbReference>
<dbReference type="FunFam" id="2.60.120.1440:FF:000001">
    <property type="entry name" value="Putative anti-sigma factor"/>
    <property type="match status" value="1"/>
</dbReference>
<dbReference type="OrthoDB" id="1117107at2"/>
<reference evidence="4 5" key="1">
    <citation type="submission" date="2020-08" db="EMBL/GenBank/DDBJ databases">
        <title>Genomic Encyclopedia of Type Strains, Phase IV (KMG-IV): sequencing the most valuable type-strain genomes for metagenomic binning, comparative biology and taxonomic classification.</title>
        <authorList>
            <person name="Goeker M."/>
        </authorList>
    </citation>
    <scope>NUCLEOTIDE SEQUENCE [LARGE SCALE GENOMIC DNA]</scope>
    <source>
        <strain evidence="4 5">DSM 105721</strain>
    </source>
</reference>
<dbReference type="AlphaFoldDB" id="A0A7W6HT33"/>
<gene>
    <name evidence="4" type="ORF">GGR14_000223</name>
</gene>
<dbReference type="Pfam" id="PF04773">
    <property type="entry name" value="FecR"/>
    <property type="match status" value="1"/>
</dbReference>
<proteinExistence type="predicted"/>
<name>A0A7W6HT33_9BACT</name>
<dbReference type="RefSeq" id="WP_151411553.1">
    <property type="nucleotide sequence ID" value="NZ_AP028155.1"/>
</dbReference>